<keyword evidence="6" id="KW-1185">Reference proteome</keyword>
<dbReference type="InterPro" id="IPR002547">
    <property type="entry name" value="tRNA-bd_dom"/>
</dbReference>
<dbReference type="RefSeq" id="WP_020836661.1">
    <property type="nucleotide sequence ID" value="NC_021833.1"/>
</dbReference>
<dbReference type="FunCoup" id="S5MKC5">
    <property type="interactions" value="12"/>
</dbReference>
<dbReference type="PROSITE" id="PS50886">
    <property type="entry name" value="TRBD"/>
    <property type="match status" value="1"/>
</dbReference>
<protein>
    <submittedName>
        <fullName evidence="5">Putative tRNA-binding protein</fullName>
    </submittedName>
</protein>
<keyword evidence="2 3" id="KW-0694">RNA-binding</keyword>
<dbReference type="GO" id="GO:0000049">
    <property type="term" value="F:tRNA binding"/>
    <property type="evidence" value="ECO:0007669"/>
    <property type="project" value="UniProtKB-UniRule"/>
</dbReference>
<dbReference type="Gene3D" id="3.30.1940.10">
    <property type="entry name" value="YtpR-like"/>
    <property type="match status" value="1"/>
</dbReference>
<evidence type="ECO:0000256" key="1">
    <source>
        <dbReference type="ARBA" id="ARBA00022555"/>
    </source>
</evidence>
<proteinExistence type="predicted"/>
<dbReference type="eggNOG" id="COG0073">
    <property type="taxonomic scope" value="Bacteria"/>
</dbReference>
<feature type="domain" description="TRNA-binding" evidence="4">
    <location>
        <begin position="77"/>
        <end position="188"/>
    </location>
</feature>
<accession>S5MKC5</accession>
<evidence type="ECO:0000313" key="5">
    <source>
        <dbReference type="EMBL" id="AGR42430.1"/>
    </source>
</evidence>
<dbReference type="STRING" id="1276221.SDIMI_v3c07260"/>
<dbReference type="CDD" id="cd02796">
    <property type="entry name" value="tRNA_bind_bactPheRS"/>
    <property type="match status" value="1"/>
</dbReference>
<dbReference type="PATRIC" id="fig|1276221.3.peg.728"/>
<name>S5MKC5_9MOLU</name>
<gene>
    <name evidence="5" type="ORF">SDIMI_v3c07260</name>
</gene>
<dbReference type="Gene3D" id="2.40.50.140">
    <property type="entry name" value="Nucleic acid-binding proteins"/>
    <property type="match status" value="1"/>
</dbReference>
<dbReference type="SUPFAM" id="SSF50249">
    <property type="entry name" value="Nucleic acid-binding proteins"/>
    <property type="match status" value="1"/>
</dbReference>
<reference evidence="5 6" key="1">
    <citation type="journal article" date="2013" name="Genome Biol. Evol.">
        <title>Comparison of metabolic capacities and inference of gene content evolution in mosquito-associated Spiroplasma diminutum and S. taiwanense.</title>
        <authorList>
            <person name="Lo W.S."/>
            <person name="Ku C."/>
            <person name="Chen L.L."/>
            <person name="Chang T.H."/>
            <person name="Kuo C.H."/>
        </authorList>
    </citation>
    <scope>NUCLEOTIDE SEQUENCE [LARGE SCALE GENOMIC DNA]</scope>
    <source>
        <strain evidence="5">CUAS-1</strain>
    </source>
</reference>
<dbReference type="Proteomes" id="UP000014983">
    <property type="component" value="Chromosome"/>
</dbReference>
<dbReference type="AlphaFoldDB" id="S5MKC5"/>
<dbReference type="InterPro" id="IPR012340">
    <property type="entry name" value="NA-bd_OB-fold"/>
</dbReference>
<evidence type="ECO:0000256" key="3">
    <source>
        <dbReference type="PROSITE-ProRule" id="PRU00209"/>
    </source>
</evidence>
<dbReference type="EMBL" id="CP005076">
    <property type="protein sequence ID" value="AGR42430.1"/>
    <property type="molecule type" value="Genomic_DNA"/>
</dbReference>
<evidence type="ECO:0000259" key="4">
    <source>
        <dbReference type="PROSITE" id="PS50886"/>
    </source>
</evidence>
<dbReference type="KEGG" id="sdi:SDIMI_v3c07260"/>
<organism evidence="5 6">
    <name type="scientific">Spiroplasma diminutum CUAS-1</name>
    <dbReference type="NCBI Taxonomy" id="1276221"/>
    <lineage>
        <taxon>Bacteria</taxon>
        <taxon>Bacillati</taxon>
        <taxon>Mycoplasmatota</taxon>
        <taxon>Mollicutes</taxon>
        <taxon>Entomoplasmatales</taxon>
        <taxon>Spiroplasmataceae</taxon>
        <taxon>Spiroplasma</taxon>
    </lineage>
</organism>
<evidence type="ECO:0000313" key="6">
    <source>
        <dbReference type="Proteomes" id="UP000014983"/>
    </source>
</evidence>
<dbReference type="NCBIfam" id="NF045760">
    <property type="entry name" value="YtpR"/>
    <property type="match status" value="1"/>
</dbReference>
<dbReference type="HOGENOM" id="CLU_098250_1_0_14"/>
<keyword evidence="1 3" id="KW-0820">tRNA-binding</keyword>
<dbReference type="InterPro" id="IPR033714">
    <property type="entry name" value="tRNA_bind_bactPheRS"/>
</dbReference>
<dbReference type="Pfam" id="PF01588">
    <property type="entry name" value="tRNA_bind"/>
    <property type="match status" value="1"/>
</dbReference>
<dbReference type="InterPro" id="IPR037154">
    <property type="entry name" value="YtpR-like_sf"/>
</dbReference>
<dbReference type="InParanoid" id="S5MKC5"/>
<sequence length="194" mass="22382">MKLFLKYIKSFKTIAISFNESKVTRTQKEKDYEILFNNDQIIGLNIFNFQSEKSFSLEDNELQELVRPYISKYFGDFEYKNQFIIAKVVECEKIPDTHLSKCKVNTGAEEIQVICGASNVKKDIYTTLATVGSWMPDGSRISQGKLKGFDSFGMLCSAKELEIVNENYNKQGIMEWDLNDSYIGKSIWEVLNEK</sequence>
<evidence type="ECO:0000256" key="2">
    <source>
        <dbReference type="ARBA" id="ARBA00022884"/>
    </source>
</evidence>